<dbReference type="Proteomes" id="UP000567293">
    <property type="component" value="Unassembled WGS sequence"/>
</dbReference>
<keyword evidence="1" id="KW-1133">Transmembrane helix</keyword>
<keyword evidence="1" id="KW-0812">Transmembrane</keyword>
<sequence length="107" mass="11570">MASTAIPLPSPTSMFFAAAGAGDYPKARFLAIVAACRAARYFTIAFVAGHYGRHFLRVLRHPTEHWGWIVVALVLTVALFVAGILASQRLERADMDRAKTGVQSPAV</sequence>
<dbReference type="EMBL" id="JACDQQ010001513">
    <property type="protein sequence ID" value="MBA0086437.1"/>
    <property type="molecule type" value="Genomic_DNA"/>
</dbReference>
<dbReference type="AlphaFoldDB" id="A0A7V8NS07"/>
<keyword evidence="1" id="KW-0472">Membrane</keyword>
<organism evidence="2 3">
    <name type="scientific">Candidatus Acidiferrum panamense</name>
    <dbReference type="NCBI Taxonomy" id="2741543"/>
    <lineage>
        <taxon>Bacteria</taxon>
        <taxon>Pseudomonadati</taxon>
        <taxon>Acidobacteriota</taxon>
        <taxon>Terriglobia</taxon>
        <taxon>Candidatus Acidiferrales</taxon>
        <taxon>Candidatus Acidiferrum</taxon>
    </lineage>
</organism>
<keyword evidence="3" id="KW-1185">Reference proteome</keyword>
<reference evidence="2" key="1">
    <citation type="submission" date="2020-06" db="EMBL/GenBank/DDBJ databases">
        <title>Legume-microbial interactions unlock mineral nutrients during tropical forest succession.</title>
        <authorList>
            <person name="Epihov D.Z."/>
        </authorList>
    </citation>
    <scope>NUCLEOTIDE SEQUENCE [LARGE SCALE GENOMIC DNA]</scope>
    <source>
        <strain evidence="2">Pan2503</strain>
    </source>
</reference>
<comment type="caution">
    <text evidence="2">The sequence shown here is derived from an EMBL/GenBank/DDBJ whole genome shotgun (WGS) entry which is preliminary data.</text>
</comment>
<evidence type="ECO:0000313" key="2">
    <source>
        <dbReference type="EMBL" id="MBA0086437.1"/>
    </source>
</evidence>
<protein>
    <submittedName>
        <fullName evidence="2">Uncharacterized protein</fullName>
    </submittedName>
</protein>
<evidence type="ECO:0000313" key="3">
    <source>
        <dbReference type="Proteomes" id="UP000567293"/>
    </source>
</evidence>
<name>A0A7V8NS07_9BACT</name>
<proteinExistence type="predicted"/>
<evidence type="ECO:0000256" key="1">
    <source>
        <dbReference type="SAM" id="Phobius"/>
    </source>
</evidence>
<accession>A0A7V8NS07</accession>
<feature type="transmembrane region" description="Helical" evidence="1">
    <location>
        <begin position="66"/>
        <end position="87"/>
    </location>
</feature>
<gene>
    <name evidence="2" type="ORF">HRJ53_15765</name>
</gene>